<dbReference type="Gene3D" id="1.10.10.2840">
    <property type="entry name" value="PucR C-terminal helix-turn-helix domain"/>
    <property type="match status" value="1"/>
</dbReference>
<dbReference type="InterPro" id="IPR025736">
    <property type="entry name" value="PucR_C-HTH_dom"/>
</dbReference>
<dbReference type="EMBL" id="JBHUCO010000007">
    <property type="protein sequence ID" value="MFD1517222.1"/>
    <property type="molecule type" value="Genomic_DNA"/>
</dbReference>
<name>A0ABW4EQM7_9PSEU</name>
<dbReference type="Pfam" id="PF17853">
    <property type="entry name" value="GGDEF_2"/>
    <property type="match status" value="1"/>
</dbReference>
<reference evidence="7" key="1">
    <citation type="journal article" date="2019" name="Int. J. Syst. Evol. Microbiol.">
        <title>The Global Catalogue of Microorganisms (GCM) 10K type strain sequencing project: providing services to taxonomists for standard genome sequencing and annotation.</title>
        <authorList>
            <consortium name="The Broad Institute Genomics Platform"/>
            <consortium name="The Broad Institute Genome Sequencing Center for Infectious Disease"/>
            <person name="Wu L."/>
            <person name="Ma J."/>
        </authorList>
    </citation>
    <scope>NUCLEOTIDE SEQUENCE [LARGE SCALE GENOMIC DNA]</scope>
    <source>
        <strain evidence="7">CCM 7043</strain>
    </source>
</reference>
<evidence type="ECO:0000259" key="3">
    <source>
        <dbReference type="Pfam" id="PF13556"/>
    </source>
</evidence>
<gene>
    <name evidence="6" type="ORF">ACFSJD_06985</name>
</gene>
<organism evidence="6 7">
    <name type="scientific">Pseudonocardia yunnanensis</name>
    <dbReference type="NCBI Taxonomy" id="58107"/>
    <lineage>
        <taxon>Bacteria</taxon>
        <taxon>Bacillati</taxon>
        <taxon>Actinomycetota</taxon>
        <taxon>Actinomycetes</taxon>
        <taxon>Pseudonocardiales</taxon>
        <taxon>Pseudonocardiaceae</taxon>
        <taxon>Pseudonocardia</taxon>
    </lineage>
</organism>
<comment type="similarity">
    <text evidence="1">Belongs to the CdaR family.</text>
</comment>
<dbReference type="InterPro" id="IPR041522">
    <property type="entry name" value="CdaR_GGDEF"/>
</dbReference>
<feature type="region of interest" description="Disordered" evidence="2">
    <location>
        <begin position="389"/>
        <end position="410"/>
    </location>
</feature>
<evidence type="ECO:0000313" key="7">
    <source>
        <dbReference type="Proteomes" id="UP001597114"/>
    </source>
</evidence>
<dbReference type="InterPro" id="IPR051448">
    <property type="entry name" value="CdaR-like_regulators"/>
</dbReference>
<feature type="domain" description="CdaR GGDEF-like" evidence="5">
    <location>
        <begin position="175"/>
        <end position="276"/>
    </location>
</feature>
<feature type="domain" description="PucR C-terminal helix-turn-helix" evidence="3">
    <location>
        <begin position="321"/>
        <end position="371"/>
    </location>
</feature>
<accession>A0ABW4EQM7</accession>
<dbReference type="Pfam" id="PF13556">
    <property type="entry name" value="HTH_30"/>
    <property type="match status" value="1"/>
</dbReference>
<dbReference type="InterPro" id="IPR025751">
    <property type="entry name" value="RsbRD_N_dom"/>
</dbReference>
<dbReference type="PANTHER" id="PTHR33744:SF7">
    <property type="entry name" value="PUCR FAMILY TRANSCRIPTIONAL REGULATOR"/>
    <property type="match status" value="1"/>
</dbReference>
<proteinExistence type="inferred from homology"/>
<evidence type="ECO:0000256" key="1">
    <source>
        <dbReference type="ARBA" id="ARBA00006754"/>
    </source>
</evidence>
<evidence type="ECO:0000256" key="2">
    <source>
        <dbReference type="SAM" id="MobiDB-lite"/>
    </source>
</evidence>
<evidence type="ECO:0000259" key="4">
    <source>
        <dbReference type="Pfam" id="PF14361"/>
    </source>
</evidence>
<protein>
    <submittedName>
        <fullName evidence="6">PucR family transcriptional regulator</fullName>
    </submittedName>
</protein>
<dbReference type="Pfam" id="PF14361">
    <property type="entry name" value="RsbRD_N"/>
    <property type="match status" value="1"/>
</dbReference>
<dbReference type="PANTHER" id="PTHR33744">
    <property type="entry name" value="CARBOHYDRATE DIACID REGULATOR"/>
    <property type="match status" value="1"/>
</dbReference>
<evidence type="ECO:0000259" key="5">
    <source>
        <dbReference type="Pfam" id="PF17853"/>
    </source>
</evidence>
<evidence type="ECO:0000313" key="6">
    <source>
        <dbReference type="EMBL" id="MFD1517222.1"/>
    </source>
</evidence>
<dbReference type="Proteomes" id="UP001597114">
    <property type="component" value="Unassembled WGS sequence"/>
</dbReference>
<comment type="caution">
    <text evidence="6">The sequence shown here is derived from an EMBL/GenBank/DDBJ whole genome shotgun (WGS) entry which is preliminary data.</text>
</comment>
<keyword evidence="7" id="KW-1185">Reference proteome</keyword>
<dbReference type="InterPro" id="IPR042070">
    <property type="entry name" value="PucR_C-HTH_sf"/>
</dbReference>
<sequence length="410" mass="44051">MGMDGRAATTEAHLRALAERLDELAPMITERIRAEVPDYAALPADEHAHDVDSQIRGAVAGLLARQPPPAEAIEHARKVGRRRAARNLPLPSVVEAYHIAYRELWNELLGLAQAEGPEQAGALVGEVALLWNWFHRLSATVAESHAEETRLRATTRAALRRRFVGMLRGSSRGAEEQDALARQLGFDPDDEFVLARADEVPETRIEELDNRLAEMAGTVQCSWDAGSVVVMAQGCRDADLLDAVHAVVADARVAVGLPRRGVDGARLSLLDADDALLRSRAVGADVRFADDWLLATLGASSHRLEALLSRGAGVARTNPALAATVRAFADGRSSVTACARILQIHPNSAKYRLDRWQALTGWDLQTFPGLVSSLVCLGLFAPSEARAPAGSHAAGNCAPARRTNGTSVHT</sequence>
<feature type="domain" description="RsbT co-antagonist protein RsbRD N-terminal" evidence="4">
    <location>
        <begin position="22"/>
        <end position="160"/>
    </location>
</feature>
<dbReference type="RefSeq" id="WP_344718973.1">
    <property type="nucleotide sequence ID" value="NZ_BAAAUS010000002.1"/>
</dbReference>